<keyword evidence="5" id="KW-1185">Reference proteome</keyword>
<keyword evidence="1" id="KW-0472">Membrane</keyword>
<accession>A0ABW5KN79</accession>
<evidence type="ECO:0000313" key="5">
    <source>
        <dbReference type="Proteomes" id="UP001597472"/>
    </source>
</evidence>
<name>A0ABW5KN79_9FLAO</name>
<dbReference type="EMBL" id="JBHULS010000001">
    <property type="protein sequence ID" value="MFD2550472.1"/>
    <property type="molecule type" value="Genomic_DNA"/>
</dbReference>
<dbReference type="PROSITE" id="PS51257">
    <property type="entry name" value="PROKAR_LIPOPROTEIN"/>
    <property type="match status" value="1"/>
</dbReference>
<gene>
    <name evidence="4" type="ORF">ACFSQP_01460</name>
</gene>
<evidence type="ECO:0000256" key="1">
    <source>
        <dbReference type="SAM" id="Phobius"/>
    </source>
</evidence>
<reference evidence="5" key="1">
    <citation type="journal article" date="2019" name="Int. J. Syst. Evol. Microbiol.">
        <title>The Global Catalogue of Microorganisms (GCM) 10K type strain sequencing project: providing services to taxonomists for standard genome sequencing and annotation.</title>
        <authorList>
            <consortium name="The Broad Institute Genomics Platform"/>
            <consortium name="The Broad Institute Genome Sequencing Center for Infectious Disease"/>
            <person name="Wu L."/>
            <person name="Ma J."/>
        </authorList>
    </citation>
    <scope>NUCLEOTIDE SEQUENCE [LARGE SCALE GENOMIC DNA]</scope>
    <source>
        <strain evidence="5">KCTC 42587</strain>
    </source>
</reference>
<comment type="caution">
    <text evidence="4">The sequence shown here is derived from an EMBL/GenBank/DDBJ whole genome shotgun (WGS) entry which is preliminary data.</text>
</comment>
<feature type="domain" description="DUF5683" evidence="3">
    <location>
        <begin position="52"/>
        <end position="197"/>
    </location>
</feature>
<dbReference type="Pfam" id="PF18935">
    <property type="entry name" value="DUF5683"/>
    <property type="match status" value="1"/>
</dbReference>
<evidence type="ECO:0000313" key="4">
    <source>
        <dbReference type="EMBL" id="MFD2550472.1"/>
    </source>
</evidence>
<organism evidence="4 5">
    <name type="scientific">Bizionia sediminis</name>
    <dbReference type="NCBI Taxonomy" id="1737064"/>
    <lineage>
        <taxon>Bacteria</taxon>
        <taxon>Pseudomonadati</taxon>
        <taxon>Bacteroidota</taxon>
        <taxon>Flavobacteriia</taxon>
        <taxon>Flavobacteriales</taxon>
        <taxon>Flavobacteriaceae</taxon>
        <taxon>Bizionia</taxon>
    </lineage>
</organism>
<evidence type="ECO:0000256" key="2">
    <source>
        <dbReference type="SAM" id="SignalP"/>
    </source>
</evidence>
<keyword evidence="1" id="KW-0812">Transmembrane</keyword>
<protein>
    <submittedName>
        <fullName evidence="4">DUF5683 domain-containing protein</fullName>
    </submittedName>
</protein>
<keyword evidence="1" id="KW-1133">Transmembrane helix</keyword>
<dbReference type="RefSeq" id="WP_376891262.1">
    <property type="nucleotide sequence ID" value="NZ_JBHULS010000001.1"/>
</dbReference>
<feature type="transmembrane region" description="Helical" evidence="1">
    <location>
        <begin position="76"/>
        <end position="94"/>
    </location>
</feature>
<evidence type="ECO:0000259" key="3">
    <source>
        <dbReference type="Pfam" id="PF18935"/>
    </source>
</evidence>
<dbReference type="Proteomes" id="UP001597472">
    <property type="component" value="Unassembled WGS sequence"/>
</dbReference>
<dbReference type="InterPro" id="IPR043738">
    <property type="entry name" value="DUF5683"/>
</dbReference>
<feature type="chain" id="PRO_5045812155" evidence="2">
    <location>
        <begin position="22"/>
        <end position="197"/>
    </location>
</feature>
<sequence length="197" mass="22419">MVNKYAITVLFIWIFSCLTWAQNTENNKRSEAETTDDLVVTSSQITSNPIDPLAPARAAFYSAVLPGLGQAYNKKYWKIPIVYAGLGISVYFYIDNNKEYKRYRGAYKRRLAGFTDDEFYGTINDDGLREAQKTLSRNREISLLVTIGIYALNIIDANVDAHLLQYNVDDNLSLAPHYKLNEFDNTGDLGITINYKF</sequence>
<keyword evidence="2" id="KW-0732">Signal</keyword>
<proteinExistence type="predicted"/>
<feature type="signal peptide" evidence="2">
    <location>
        <begin position="1"/>
        <end position="21"/>
    </location>
</feature>